<dbReference type="AlphaFoldDB" id="A0A0F9MQ70"/>
<protein>
    <submittedName>
        <fullName evidence="1">Uncharacterized protein</fullName>
    </submittedName>
</protein>
<sequence>MFKLFLNPEKEKKLINNLFNNLKGSNNDNLKVKRL</sequence>
<proteinExistence type="predicted"/>
<accession>A0A0F9MQ70</accession>
<gene>
    <name evidence="1" type="ORF">LCGC14_1431570</name>
</gene>
<evidence type="ECO:0000313" key="1">
    <source>
        <dbReference type="EMBL" id="KKM71342.1"/>
    </source>
</evidence>
<name>A0A0F9MQ70_9ZZZZ</name>
<reference evidence="1" key="1">
    <citation type="journal article" date="2015" name="Nature">
        <title>Complex archaea that bridge the gap between prokaryotes and eukaryotes.</title>
        <authorList>
            <person name="Spang A."/>
            <person name="Saw J.H."/>
            <person name="Jorgensen S.L."/>
            <person name="Zaremba-Niedzwiedzka K."/>
            <person name="Martijn J."/>
            <person name="Lind A.E."/>
            <person name="van Eijk R."/>
            <person name="Schleper C."/>
            <person name="Guy L."/>
            <person name="Ettema T.J."/>
        </authorList>
    </citation>
    <scope>NUCLEOTIDE SEQUENCE</scope>
</reference>
<comment type="caution">
    <text evidence="1">The sequence shown here is derived from an EMBL/GenBank/DDBJ whole genome shotgun (WGS) entry which is preliminary data.</text>
</comment>
<dbReference type="EMBL" id="LAZR01009656">
    <property type="protein sequence ID" value="KKM71342.1"/>
    <property type="molecule type" value="Genomic_DNA"/>
</dbReference>
<organism evidence="1">
    <name type="scientific">marine sediment metagenome</name>
    <dbReference type="NCBI Taxonomy" id="412755"/>
    <lineage>
        <taxon>unclassified sequences</taxon>
        <taxon>metagenomes</taxon>
        <taxon>ecological metagenomes</taxon>
    </lineage>
</organism>